<dbReference type="OrthoDB" id="9870443at2"/>
<sequence length="137" mass="16306">MNAVNKEYTSRNYRLSSTKSKINLKNRVRNQKKKQIFKNPLPKFLNWIKRRIDSGDREYALDAQDLILYKPSQANAKLIFILPEVFERYYRYSGISAKLIQAELKKALMINFTYTIVRNEKVIEVFPYQLPLPKEDN</sequence>
<name>A0A378HZQ0_9GAMM</name>
<evidence type="ECO:0000313" key="2">
    <source>
        <dbReference type="Proteomes" id="UP000254968"/>
    </source>
</evidence>
<keyword evidence="2" id="KW-1185">Reference proteome</keyword>
<dbReference type="Proteomes" id="UP000254968">
    <property type="component" value="Unassembled WGS sequence"/>
</dbReference>
<dbReference type="RefSeq" id="WP_115301727.1">
    <property type="nucleotide sequence ID" value="NZ_CAAAHO010000006.1"/>
</dbReference>
<evidence type="ECO:0000313" key="1">
    <source>
        <dbReference type="EMBL" id="STX27940.1"/>
    </source>
</evidence>
<proteinExistence type="predicted"/>
<reference evidence="1 2" key="1">
    <citation type="submission" date="2018-06" db="EMBL/GenBank/DDBJ databases">
        <authorList>
            <consortium name="Pathogen Informatics"/>
            <person name="Doyle S."/>
        </authorList>
    </citation>
    <scope>NUCLEOTIDE SEQUENCE [LARGE SCALE GENOMIC DNA]</scope>
    <source>
        <strain evidence="1 2">NCTC13315</strain>
    </source>
</reference>
<accession>A0A378HZQ0</accession>
<gene>
    <name evidence="1" type="ORF">NCTC13315_00462</name>
</gene>
<dbReference type="EMBL" id="UGNV01000001">
    <property type="protein sequence ID" value="STX27940.1"/>
    <property type="molecule type" value="Genomic_DNA"/>
</dbReference>
<protein>
    <submittedName>
        <fullName evidence="1">Uncharacterized protein</fullName>
    </submittedName>
</protein>
<organism evidence="1 2">
    <name type="scientific">Legionella beliardensis</name>
    <dbReference type="NCBI Taxonomy" id="91822"/>
    <lineage>
        <taxon>Bacteria</taxon>
        <taxon>Pseudomonadati</taxon>
        <taxon>Pseudomonadota</taxon>
        <taxon>Gammaproteobacteria</taxon>
        <taxon>Legionellales</taxon>
        <taxon>Legionellaceae</taxon>
        <taxon>Legionella</taxon>
    </lineage>
</organism>
<dbReference type="AlphaFoldDB" id="A0A378HZQ0"/>